<proteinExistence type="predicted"/>
<evidence type="ECO:0000313" key="3">
    <source>
        <dbReference type="Proteomes" id="UP000028045"/>
    </source>
</evidence>
<dbReference type="OrthoDB" id="2580841at2759"/>
<gene>
    <name evidence="2" type="ORF">S7711_03357</name>
</gene>
<evidence type="ECO:0000256" key="1">
    <source>
        <dbReference type="SAM" id="MobiDB-lite"/>
    </source>
</evidence>
<dbReference type="AlphaFoldDB" id="A0A084AUT1"/>
<evidence type="ECO:0000313" key="2">
    <source>
        <dbReference type="EMBL" id="KEY69060.1"/>
    </source>
</evidence>
<feature type="region of interest" description="Disordered" evidence="1">
    <location>
        <begin position="204"/>
        <end position="238"/>
    </location>
</feature>
<protein>
    <recommendedName>
        <fullName evidence="4">LTD domain-containing protein</fullName>
    </recommendedName>
</protein>
<dbReference type="Pfam" id="PF10042">
    <property type="entry name" value="DUF2278"/>
    <property type="match status" value="1"/>
</dbReference>
<dbReference type="Proteomes" id="UP000028045">
    <property type="component" value="Unassembled WGS sequence"/>
</dbReference>
<keyword evidence="3" id="KW-1185">Reference proteome</keyword>
<dbReference type="EMBL" id="KL648554">
    <property type="protein sequence ID" value="KEY69060.1"/>
    <property type="molecule type" value="Genomic_DNA"/>
</dbReference>
<accession>A0A084AUT1</accession>
<organism evidence="2 3">
    <name type="scientific">Stachybotrys chartarum (strain CBS 109288 / IBT 7711)</name>
    <name type="common">Toxic black mold</name>
    <name type="synonym">Stilbospora chartarum</name>
    <dbReference type="NCBI Taxonomy" id="1280523"/>
    <lineage>
        <taxon>Eukaryota</taxon>
        <taxon>Fungi</taxon>
        <taxon>Dikarya</taxon>
        <taxon>Ascomycota</taxon>
        <taxon>Pezizomycotina</taxon>
        <taxon>Sordariomycetes</taxon>
        <taxon>Hypocreomycetidae</taxon>
        <taxon>Hypocreales</taxon>
        <taxon>Stachybotryaceae</taxon>
        <taxon>Stachybotrys</taxon>
    </lineage>
</organism>
<dbReference type="InterPro" id="IPR019268">
    <property type="entry name" value="DUF2278"/>
</dbReference>
<sequence length="356" mass="38869">MPLQNYGVWKATPIAFTAQRRDQDPHSPHGSLKFEDGVSSKKLSSAINVKSLSPDSRLVYWLIQDFKHPLLERLAQLPRGWHDIAQSDTNPSDGIALDLLRQGVVDIAKGKIVPHDVDGENNDVVDFLIPFFDNAIKRKATVYIYGEKYDGDDGVHDVHMNQGSQGRFKSSNGTYQDGGAILEFEDGHWETFFIAFASQATMTDDNGHGTGPSFAEFLASTPSEENDGGTGEGGDGTEHEELHGLYIEAALINPEGPDNQGNPELVYIRNGSSRAVSLNGIVIANQGGMSYTVLRRSEDHLQANKTQGLEVPGVPLSNRGGSIVLKGRRGKVLDQVSYTKEQASRSGGLVYFDRNN</sequence>
<dbReference type="HOGENOM" id="CLU_067370_0_0_1"/>
<evidence type="ECO:0008006" key="4">
    <source>
        <dbReference type="Google" id="ProtNLM"/>
    </source>
</evidence>
<name>A0A084AUT1_STACB</name>
<reference evidence="2 3" key="1">
    <citation type="journal article" date="2014" name="BMC Genomics">
        <title>Comparative genome sequencing reveals chemotype-specific gene clusters in the toxigenic black mold Stachybotrys.</title>
        <authorList>
            <person name="Semeiks J."/>
            <person name="Borek D."/>
            <person name="Otwinowski Z."/>
            <person name="Grishin N.V."/>
        </authorList>
    </citation>
    <scope>NUCLEOTIDE SEQUENCE [LARGE SCALE GENOMIC DNA]</scope>
    <source>
        <strain evidence="3">CBS 109288 / IBT 7711</strain>
    </source>
</reference>